<feature type="domain" description="N-acetyltransferase" evidence="3">
    <location>
        <begin position="5"/>
        <end position="143"/>
    </location>
</feature>
<dbReference type="Gene3D" id="3.40.630.30">
    <property type="match status" value="1"/>
</dbReference>
<dbReference type="AlphaFoldDB" id="A0A1M7EZ60"/>
<dbReference type="PANTHER" id="PTHR43877:SF1">
    <property type="entry name" value="ACETYLTRANSFERASE"/>
    <property type="match status" value="1"/>
</dbReference>
<dbReference type="CDD" id="cd04301">
    <property type="entry name" value="NAT_SF"/>
    <property type="match status" value="1"/>
</dbReference>
<dbReference type="EMBL" id="FRBR01000008">
    <property type="protein sequence ID" value="SHL97105.1"/>
    <property type="molecule type" value="Genomic_DNA"/>
</dbReference>
<gene>
    <name evidence="4" type="ORF">SAMN05444398_10816</name>
</gene>
<dbReference type="GO" id="GO:0005840">
    <property type="term" value="C:ribosome"/>
    <property type="evidence" value="ECO:0007669"/>
    <property type="project" value="UniProtKB-KW"/>
</dbReference>
<dbReference type="InterPro" id="IPR016181">
    <property type="entry name" value="Acyl_CoA_acyltransferase"/>
</dbReference>
<dbReference type="InterPro" id="IPR050832">
    <property type="entry name" value="Bact_Acetyltransf"/>
</dbReference>
<dbReference type="RefSeq" id="WP_073035454.1">
    <property type="nucleotide sequence ID" value="NZ_BMLR01000009.1"/>
</dbReference>
<dbReference type="PROSITE" id="PS51186">
    <property type="entry name" value="GNAT"/>
    <property type="match status" value="1"/>
</dbReference>
<dbReference type="Proteomes" id="UP000183974">
    <property type="component" value="Unassembled WGS sequence"/>
</dbReference>
<sequence length="143" mass="15656">MCPTFAIRLADVNDAACIARLMIGMGFNHTPKEIERRWALISGEIDHVFLAEEGETPVGLLAIHVAPLLFYPEPIARISTLVVEPSKRKQGIGRALVNAAVSLAREAGCDTIELTTGIARKEAHAFYEAIGFQNSALRMSRRI</sequence>
<organism evidence="4 5">
    <name type="scientific">Roseovarius pacificus</name>
    <dbReference type="NCBI Taxonomy" id="337701"/>
    <lineage>
        <taxon>Bacteria</taxon>
        <taxon>Pseudomonadati</taxon>
        <taxon>Pseudomonadota</taxon>
        <taxon>Alphaproteobacteria</taxon>
        <taxon>Rhodobacterales</taxon>
        <taxon>Roseobacteraceae</taxon>
        <taxon>Roseovarius</taxon>
    </lineage>
</organism>
<evidence type="ECO:0000256" key="1">
    <source>
        <dbReference type="ARBA" id="ARBA00022679"/>
    </source>
</evidence>
<keyword evidence="4" id="KW-0687">Ribonucleoprotein</keyword>
<name>A0A1M7EZ60_9RHOB</name>
<dbReference type="InterPro" id="IPR000182">
    <property type="entry name" value="GNAT_dom"/>
</dbReference>
<dbReference type="PANTHER" id="PTHR43877">
    <property type="entry name" value="AMINOALKYLPHOSPHONATE N-ACETYLTRANSFERASE-RELATED-RELATED"/>
    <property type="match status" value="1"/>
</dbReference>
<dbReference type="OrthoDB" id="9789603at2"/>
<reference evidence="4 5" key="1">
    <citation type="submission" date="2016-11" db="EMBL/GenBank/DDBJ databases">
        <authorList>
            <person name="Jaros S."/>
            <person name="Januszkiewicz K."/>
            <person name="Wedrychowicz H."/>
        </authorList>
    </citation>
    <scope>NUCLEOTIDE SEQUENCE [LARGE SCALE GENOMIC DNA]</scope>
    <source>
        <strain evidence="4 5">DSM 29589</strain>
    </source>
</reference>
<protein>
    <submittedName>
        <fullName evidence="4">Ribosomal protein S18 acetylase RimI</fullName>
    </submittedName>
</protein>
<keyword evidence="5" id="KW-1185">Reference proteome</keyword>
<evidence type="ECO:0000313" key="5">
    <source>
        <dbReference type="Proteomes" id="UP000183974"/>
    </source>
</evidence>
<keyword evidence="2" id="KW-0012">Acyltransferase</keyword>
<keyword evidence="1" id="KW-0808">Transferase</keyword>
<dbReference type="SUPFAM" id="SSF55729">
    <property type="entry name" value="Acyl-CoA N-acyltransferases (Nat)"/>
    <property type="match status" value="1"/>
</dbReference>
<dbReference type="Pfam" id="PF00583">
    <property type="entry name" value="Acetyltransf_1"/>
    <property type="match status" value="1"/>
</dbReference>
<evidence type="ECO:0000256" key="2">
    <source>
        <dbReference type="ARBA" id="ARBA00023315"/>
    </source>
</evidence>
<evidence type="ECO:0000313" key="4">
    <source>
        <dbReference type="EMBL" id="SHL97105.1"/>
    </source>
</evidence>
<evidence type="ECO:0000259" key="3">
    <source>
        <dbReference type="PROSITE" id="PS51186"/>
    </source>
</evidence>
<dbReference type="STRING" id="337701.SAMN05444398_10816"/>
<keyword evidence="4" id="KW-0689">Ribosomal protein</keyword>
<accession>A0A1M7EZ60</accession>
<proteinExistence type="predicted"/>
<dbReference type="GO" id="GO:0016747">
    <property type="term" value="F:acyltransferase activity, transferring groups other than amino-acyl groups"/>
    <property type="evidence" value="ECO:0007669"/>
    <property type="project" value="InterPro"/>
</dbReference>